<dbReference type="EMBL" id="LT629701">
    <property type="protein sequence ID" value="SDN74300.1"/>
    <property type="molecule type" value="Genomic_DNA"/>
</dbReference>
<protein>
    <submittedName>
        <fullName evidence="1">Uncharacterized protein</fullName>
    </submittedName>
</protein>
<reference evidence="1 3" key="1">
    <citation type="submission" date="2016-10" db="EMBL/GenBank/DDBJ databases">
        <authorList>
            <person name="de Groot N.N."/>
        </authorList>
    </citation>
    <scope>NUCLEOTIDE SEQUENCE [LARGE SCALE GENOMIC DNA]</scope>
    <source>
        <strain evidence="1 3">DSM 44149</strain>
    </source>
</reference>
<dbReference type="Proteomes" id="UP000183376">
    <property type="component" value="Chromosome I"/>
</dbReference>
<evidence type="ECO:0000313" key="2">
    <source>
        <dbReference type="EMBL" id="SDN74300.1"/>
    </source>
</evidence>
<accession>A0A1G9QUM3</accession>
<sequence>MRVSVADLKRELHAANQRVPTELMSVHLRAARDEMENVQRLAAGTNSRLLDQNIEVIAAALDELDDAHDRLCQGWDGLAEYTELL</sequence>
<organism evidence="1 3">
    <name type="scientific">Allokutzneria albata</name>
    <name type="common">Kibdelosporangium albatum</name>
    <dbReference type="NCBI Taxonomy" id="211114"/>
    <lineage>
        <taxon>Bacteria</taxon>
        <taxon>Bacillati</taxon>
        <taxon>Actinomycetota</taxon>
        <taxon>Actinomycetes</taxon>
        <taxon>Pseudonocardiales</taxon>
        <taxon>Pseudonocardiaceae</taxon>
        <taxon>Allokutzneria</taxon>
    </lineage>
</organism>
<dbReference type="EMBL" id="LT629701">
    <property type="protein sequence ID" value="SDM14719.1"/>
    <property type="molecule type" value="Genomic_DNA"/>
</dbReference>
<keyword evidence="3" id="KW-1185">Reference proteome</keyword>
<evidence type="ECO:0000313" key="1">
    <source>
        <dbReference type="EMBL" id="SDM14719.1"/>
    </source>
</evidence>
<dbReference type="RefSeq" id="WP_030431943.1">
    <property type="nucleotide sequence ID" value="NZ_JOEF01000022.1"/>
</dbReference>
<name>A0A1G9QUM3_ALLAB</name>
<dbReference type="STRING" id="211114.SAMN04489726_0012"/>
<evidence type="ECO:0000313" key="3">
    <source>
        <dbReference type="Proteomes" id="UP000183376"/>
    </source>
</evidence>
<gene>
    <name evidence="1" type="ORF">SAMN04489726_0012</name>
    <name evidence="2" type="ORF">SAMN04489726_8023</name>
</gene>
<proteinExistence type="predicted"/>
<dbReference type="AlphaFoldDB" id="A0A1G9QUM3"/>